<comment type="similarity">
    <text evidence="1">Belongs to the heat shock protein 70 family.</text>
</comment>
<evidence type="ECO:0000256" key="1">
    <source>
        <dbReference type="ARBA" id="ARBA00007381"/>
    </source>
</evidence>
<keyword evidence="5" id="KW-0346">Stress response</keyword>
<dbReference type="GO" id="GO:0140662">
    <property type="term" value="F:ATP-dependent protein folding chaperone"/>
    <property type="evidence" value="ECO:0007669"/>
    <property type="project" value="InterPro"/>
</dbReference>
<proteinExistence type="inferred from homology"/>
<dbReference type="Gene3D" id="3.90.640.10">
    <property type="entry name" value="Actin, Chain A, domain 4"/>
    <property type="match status" value="1"/>
</dbReference>
<dbReference type="Proteomes" id="UP000000269">
    <property type="component" value="Chromosome"/>
</dbReference>
<dbReference type="Gene3D" id="3.30.420.40">
    <property type="match status" value="2"/>
</dbReference>
<accession>A8MID9</accession>
<dbReference type="KEGG" id="aoe:Clos_2034"/>
<dbReference type="InterPro" id="IPR043129">
    <property type="entry name" value="ATPase_NBD"/>
</dbReference>
<dbReference type="PRINTS" id="PR00301">
    <property type="entry name" value="HEATSHOCK70"/>
</dbReference>
<keyword evidence="4" id="KW-0143">Chaperone</keyword>
<reference evidence="6" key="1">
    <citation type="submission" date="2007-10" db="EMBL/GenBank/DDBJ databases">
        <title>Complete genome of Alkaliphilus oremlandii OhILAs.</title>
        <authorList>
            <person name="Copeland A."/>
            <person name="Lucas S."/>
            <person name="Lapidus A."/>
            <person name="Barry K."/>
            <person name="Detter J.C."/>
            <person name="Glavina del Rio T."/>
            <person name="Hammon N."/>
            <person name="Israni S."/>
            <person name="Dalin E."/>
            <person name="Tice H."/>
            <person name="Pitluck S."/>
            <person name="Chain P."/>
            <person name="Malfatti S."/>
            <person name="Shin M."/>
            <person name="Vergez L."/>
            <person name="Schmutz J."/>
            <person name="Larimer F."/>
            <person name="Land M."/>
            <person name="Hauser L."/>
            <person name="Kyrpides N."/>
            <person name="Mikhailova N."/>
            <person name="Stolz J.F."/>
            <person name="Dawson A."/>
            <person name="Fisher E."/>
            <person name="Crable B."/>
            <person name="Perera E."/>
            <person name="Lisak J."/>
            <person name="Ranganathan M."/>
            <person name="Basu P."/>
            <person name="Richardson P."/>
        </authorList>
    </citation>
    <scope>NUCLEOTIDE SEQUENCE [LARGE SCALE GENOMIC DNA]</scope>
    <source>
        <strain evidence="6">OhILAs</strain>
    </source>
</reference>
<dbReference type="FunFam" id="3.30.420.40:FF:000028">
    <property type="entry name" value="heat shock 70 kDa protein-like"/>
    <property type="match status" value="1"/>
</dbReference>
<name>A8MID9_ALKOO</name>
<gene>
    <name evidence="5" type="ordered locus">Clos_2034</name>
</gene>
<dbReference type="RefSeq" id="WP_012159880.1">
    <property type="nucleotide sequence ID" value="NC_009922.1"/>
</dbReference>
<dbReference type="SUPFAM" id="SSF53067">
    <property type="entry name" value="Actin-like ATPase domain"/>
    <property type="match status" value="2"/>
</dbReference>
<dbReference type="OrthoDB" id="9766019at2"/>
<keyword evidence="3" id="KW-0067">ATP-binding</keyword>
<evidence type="ECO:0000313" key="6">
    <source>
        <dbReference type="Proteomes" id="UP000000269"/>
    </source>
</evidence>
<evidence type="ECO:0000256" key="3">
    <source>
        <dbReference type="ARBA" id="ARBA00022840"/>
    </source>
</evidence>
<dbReference type="InterPro" id="IPR013126">
    <property type="entry name" value="Hsp_70_fam"/>
</dbReference>
<dbReference type="STRING" id="350688.Clos_2034"/>
<organism evidence="5 6">
    <name type="scientific">Alkaliphilus oremlandii (strain OhILAs)</name>
    <name type="common">Clostridium oremlandii (strain OhILAs)</name>
    <dbReference type="NCBI Taxonomy" id="350688"/>
    <lineage>
        <taxon>Bacteria</taxon>
        <taxon>Bacillati</taxon>
        <taxon>Bacillota</taxon>
        <taxon>Clostridia</taxon>
        <taxon>Peptostreptococcales</taxon>
        <taxon>Natronincolaceae</taxon>
        <taxon>Alkaliphilus</taxon>
    </lineage>
</organism>
<keyword evidence="6" id="KW-1185">Reference proteome</keyword>
<dbReference type="PANTHER" id="PTHR19375">
    <property type="entry name" value="HEAT SHOCK PROTEIN 70KDA"/>
    <property type="match status" value="1"/>
</dbReference>
<dbReference type="HOGENOM" id="CLU_559901_0_0_9"/>
<sequence>MSGIKQYFGIDFGTTNTAMTGILKSDEGKKNIRYGDEYGSPFPSLVAIDKLTGKVYCGRDVWKEKNELSETCEIIKSIKSYLGTEKIWTIAGKIWTPEIVAGHLFMALKENARNKYQSEVKEAVVSVPVGFSSKKRQALRKAAKEAGINIKSFISESTAALLENYKHLKQFSKIAVFDWGGGTLDVSVVEIKNNTIKELSVSGMKLGGDDIDEALARWAHSKAANKKKSNISFDEMPLKYQDKILTEAEKAKKELSYEDSTNISILKYGELGSVHIHVDFDQFTALTEKYVLRAIGTLEEAVSTAQLNMEEIDCILMVGGSSNLRVLHEKIEQLWINQHIEFPEDPEWSAAEGATSLGIYPGCFKLNQDVGLILSDNTFFSVQECHTTVPSKENQLEFGIVEDTMDARFIFSDNTYSDKEKSKKILDYVTVPVYGFGNERIVLRSYIDEDLVFKAKIKSNHKMEQFERTYELSDLKFYYELPKGLEE</sequence>
<evidence type="ECO:0000256" key="4">
    <source>
        <dbReference type="ARBA" id="ARBA00023186"/>
    </source>
</evidence>
<dbReference type="eggNOG" id="COG0443">
    <property type="taxonomic scope" value="Bacteria"/>
</dbReference>
<dbReference type="GO" id="GO:0005524">
    <property type="term" value="F:ATP binding"/>
    <property type="evidence" value="ECO:0007669"/>
    <property type="project" value="UniProtKB-KW"/>
</dbReference>
<evidence type="ECO:0000256" key="2">
    <source>
        <dbReference type="ARBA" id="ARBA00022741"/>
    </source>
</evidence>
<dbReference type="AlphaFoldDB" id="A8MID9"/>
<keyword evidence="2" id="KW-0547">Nucleotide-binding</keyword>
<dbReference type="Pfam" id="PF00012">
    <property type="entry name" value="HSP70"/>
    <property type="match status" value="1"/>
</dbReference>
<dbReference type="CDD" id="cd24029">
    <property type="entry name" value="ASKHA_NBD_HSP70_DnaK_HscA_HscC"/>
    <property type="match status" value="1"/>
</dbReference>
<dbReference type="EMBL" id="CP000853">
    <property type="protein sequence ID" value="ABW19571.1"/>
    <property type="molecule type" value="Genomic_DNA"/>
</dbReference>
<evidence type="ECO:0000313" key="5">
    <source>
        <dbReference type="EMBL" id="ABW19571.1"/>
    </source>
</evidence>
<protein>
    <submittedName>
        <fullName evidence="5">Heat shock protein 70</fullName>
    </submittedName>
</protein>